<evidence type="ECO:0000256" key="1">
    <source>
        <dbReference type="SAM" id="Phobius"/>
    </source>
</evidence>
<dbReference type="EMBL" id="JAFIRA010000007">
    <property type="protein sequence ID" value="MCJ2542149.1"/>
    <property type="molecule type" value="Genomic_DNA"/>
</dbReference>
<protein>
    <submittedName>
        <fullName evidence="2">Uncharacterized protein</fullName>
    </submittedName>
</protein>
<feature type="transmembrane region" description="Helical" evidence="1">
    <location>
        <begin position="71"/>
        <end position="90"/>
    </location>
</feature>
<keyword evidence="1" id="KW-0472">Membrane</keyword>
<gene>
    <name evidence="2" type="ORF">JX360_04390</name>
</gene>
<accession>A0ABT0C8Q9</accession>
<keyword evidence="3" id="KW-1185">Reference proteome</keyword>
<keyword evidence="1" id="KW-1133">Transmembrane helix</keyword>
<proteinExistence type="predicted"/>
<comment type="caution">
    <text evidence="2">The sequence shown here is derived from an EMBL/GenBank/DDBJ whole genome shotgun (WGS) entry which is preliminary data.</text>
</comment>
<dbReference type="Proteomes" id="UP000830835">
    <property type="component" value="Unassembled WGS sequence"/>
</dbReference>
<sequence length="91" mass="10160">MLEPILIGLSAVLWGSLWGYATLLILLVNFKESESVYAYPMQTVLDRFVESLGLGWLKTLHAMQLKPLRQVSYALFGAVTLGVAFMLWVLG</sequence>
<dbReference type="RefSeq" id="WP_244349382.1">
    <property type="nucleotide sequence ID" value="NZ_JAFIRA010000007.1"/>
</dbReference>
<keyword evidence="1" id="KW-0812">Transmembrane</keyword>
<evidence type="ECO:0000313" key="2">
    <source>
        <dbReference type="EMBL" id="MCJ2542149.1"/>
    </source>
</evidence>
<evidence type="ECO:0000313" key="3">
    <source>
        <dbReference type="Proteomes" id="UP000830835"/>
    </source>
</evidence>
<organism evidence="2 3">
    <name type="scientific">Thermostichus vulcanus str. 'Rupite'</name>
    <dbReference type="NCBI Taxonomy" id="2813851"/>
    <lineage>
        <taxon>Bacteria</taxon>
        <taxon>Bacillati</taxon>
        <taxon>Cyanobacteriota</taxon>
        <taxon>Cyanophyceae</taxon>
        <taxon>Thermostichales</taxon>
        <taxon>Thermostichaceae</taxon>
        <taxon>Thermostichus</taxon>
    </lineage>
</organism>
<name>A0ABT0C8Q9_THEVL</name>
<feature type="transmembrane region" description="Helical" evidence="1">
    <location>
        <begin position="6"/>
        <end position="28"/>
    </location>
</feature>
<reference evidence="2" key="1">
    <citation type="submission" date="2021-02" db="EMBL/GenBank/DDBJ databases">
        <title>The CRISPR/cas machinery reduction and long-range gene transfer in the hot spring cyanobacterium Synechococcus.</title>
        <authorList>
            <person name="Dvorak P."/>
            <person name="Jahodarova E."/>
            <person name="Hasler P."/>
            <person name="Poulickova A."/>
        </authorList>
    </citation>
    <scope>NUCLEOTIDE SEQUENCE</scope>
    <source>
        <strain evidence="2">Rupite</strain>
    </source>
</reference>